<evidence type="ECO:0000256" key="1">
    <source>
        <dbReference type="SAM" id="Coils"/>
    </source>
</evidence>
<dbReference type="Proteomes" id="UP000488956">
    <property type="component" value="Unassembled WGS sequence"/>
</dbReference>
<evidence type="ECO:0000313" key="5">
    <source>
        <dbReference type="Proteomes" id="UP000488956"/>
    </source>
</evidence>
<dbReference type="AlphaFoldDB" id="A0A6G0K6Z7"/>
<reference evidence="4 5" key="1">
    <citation type="submission" date="2018-09" db="EMBL/GenBank/DDBJ databases">
        <title>Genomic investigation of the strawberry pathogen Phytophthora fragariae indicates pathogenicity is determined by transcriptional variation in three key races.</title>
        <authorList>
            <person name="Adams T.M."/>
            <person name="Armitage A.D."/>
            <person name="Sobczyk M.K."/>
            <person name="Bates H.J."/>
            <person name="Dunwell J.M."/>
            <person name="Nellist C.F."/>
            <person name="Harrison R.J."/>
        </authorList>
    </citation>
    <scope>NUCLEOTIDE SEQUENCE [LARGE SCALE GENOMIC DNA]</scope>
    <source>
        <strain evidence="3 4">BC-23</strain>
        <strain evidence="2 5">ONT-3</strain>
    </source>
</reference>
<sequence length="64" mass="7244">MNNLTREVDERKKKLEDRENEVATLEKNMENKDEELQVNVSATASLLHFTKNNPGARTDKATAG</sequence>
<comment type="caution">
    <text evidence="2">The sequence shown here is derived from an EMBL/GenBank/DDBJ whole genome shotgun (WGS) entry which is preliminary data.</text>
</comment>
<dbReference type="EMBL" id="QXFX01002266">
    <property type="protein sequence ID" value="KAE9078826.1"/>
    <property type="molecule type" value="Genomic_DNA"/>
</dbReference>
<dbReference type="EMBL" id="QXGC01002265">
    <property type="protein sequence ID" value="KAE9188412.1"/>
    <property type="molecule type" value="Genomic_DNA"/>
</dbReference>
<dbReference type="Proteomes" id="UP000476176">
    <property type="component" value="Unassembled WGS sequence"/>
</dbReference>
<feature type="coiled-coil region" evidence="1">
    <location>
        <begin position="1"/>
        <end position="35"/>
    </location>
</feature>
<name>A0A6G0K6Z7_9STRA</name>
<evidence type="ECO:0000313" key="2">
    <source>
        <dbReference type="EMBL" id="KAE9078826.1"/>
    </source>
</evidence>
<gene>
    <name evidence="3" type="ORF">PF004_g22508</name>
    <name evidence="2" type="ORF">PF010_g22988</name>
</gene>
<proteinExistence type="predicted"/>
<protein>
    <submittedName>
        <fullName evidence="2">Uncharacterized protein</fullName>
    </submittedName>
</protein>
<organism evidence="2 5">
    <name type="scientific">Phytophthora fragariae</name>
    <dbReference type="NCBI Taxonomy" id="53985"/>
    <lineage>
        <taxon>Eukaryota</taxon>
        <taxon>Sar</taxon>
        <taxon>Stramenopiles</taxon>
        <taxon>Oomycota</taxon>
        <taxon>Peronosporomycetes</taxon>
        <taxon>Peronosporales</taxon>
        <taxon>Peronosporaceae</taxon>
        <taxon>Phytophthora</taxon>
    </lineage>
</organism>
<evidence type="ECO:0000313" key="4">
    <source>
        <dbReference type="Proteomes" id="UP000476176"/>
    </source>
</evidence>
<keyword evidence="1" id="KW-0175">Coiled coil</keyword>
<evidence type="ECO:0000313" key="3">
    <source>
        <dbReference type="EMBL" id="KAE9188412.1"/>
    </source>
</evidence>
<accession>A0A6G0K6Z7</accession>